<dbReference type="Proteomes" id="UP000054854">
    <property type="component" value="Unassembled WGS sequence"/>
</dbReference>
<dbReference type="GO" id="GO:0004222">
    <property type="term" value="F:metalloendopeptidase activity"/>
    <property type="evidence" value="ECO:0007669"/>
    <property type="project" value="TreeGrafter"/>
</dbReference>
<dbReference type="PROSITE" id="PS51782">
    <property type="entry name" value="LYSM"/>
    <property type="match status" value="1"/>
</dbReference>
<name>A0A378IKZ6_9GAMM</name>
<dbReference type="InterPro" id="IPR050570">
    <property type="entry name" value="Cell_wall_metabolism_enzyme"/>
</dbReference>
<sequence length="244" mass="27209">MISSFFKKLLCLFLPLILVGCGKNWAPVSELRWYSQKVHVVKRGETLYSIAFRYDTDYKTLARLNHINPPYSLRVGQIINLRNIPRHKQVSRNLRAYNKPYYAPPKPRPVVIHSPANRYARSASGWLWPVSGRVVTTFIPDQGKKGINIACKKGERVLAAASGVVAYAGSGLAGYGNLIIIKHNYGYLTAYGHNARVMVAEGQHVKAGQVIAEAGVIDHKYIGVHFEIRKSGVPVNPLNYLQKG</sequence>
<dbReference type="SUPFAM" id="SSF51261">
    <property type="entry name" value="Duplicated hybrid motif"/>
    <property type="match status" value="1"/>
</dbReference>
<dbReference type="OrthoDB" id="9795421at2"/>
<dbReference type="Proteomes" id="UP000255316">
    <property type="component" value="Unassembled WGS sequence"/>
</dbReference>
<dbReference type="STRING" id="28085.Lcin_2485"/>
<dbReference type="Gene3D" id="3.10.350.10">
    <property type="entry name" value="LysM domain"/>
    <property type="match status" value="1"/>
</dbReference>
<dbReference type="InterPro" id="IPR036779">
    <property type="entry name" value="LysM_dom_sf"/>
</dbReference>
<gene>
    <name evidence="4" type="primary">nlpD</name>
    <name evidence="3" type="ORF">Lcin_2485</name>
    <name evidence="4" type="ORF">NCTC12438_02384</name>
</gene>
<feature type="domain" description="LysM" evidence="2">
    <location>
        <begin position="37"/>
        <end position="81"/>
    </location>
</feature>
<dbReference type="EMBL" id="LNXX01000043">
    <property type="protein sequence ID" value="KTC83113.1"/>
    <property type="molecule type" value="Genomic_DNA"/>
</dbReference>
<reference evidence="3 5" key="1">
    <citation type="submission" date="2015-11" db="EMBL/GenBank/DDBJ databases">
        <title>Genomic analysis of 38 Legionella species identifies large and diverse effector repertoires.</title>
        <authorList>
            <person name="Burstein D."/>
            <person name="Amaro F."/>
            <person name="Zusman T."/>
            <person name="Lifshitz Z."/>
            <person name="Cohen O."/>
            <person name="Gilbert J.A."/>
            <person name="Pupko T."/>
            <person name="Shuman H.A."/>
            <person name="Segal G."/>
        </authorList>
    </citation>
    <scope>NUCLEOTIDE SEQUENCE [LARGE SCALE GENOMIC DNA]</scope>
    <source>
        <strain evidence="3 5">CDC#72-OH-14</strain>
    </source>
</reference>
<evidence type="ECO:0000256" key="1">
    <source>
        <dbReference type="ARBA" id="ARBA00038420"/>
    </source>
</evidence>
<proteinExistence type="inferred from homology"/>
<dbReference type="CDD" id="cd12797">
    <property type="entry name" value="M23_peptidase"/>
    <property type="match status" value="1"/>
</dbReference>
<evidence type="ECO:0000313" key="5">
    <source>
        <dbReference type="Proteomes" id="UP000054854"/>
    </source>
</evidence>
<dbReference type="PROSITE" id="PS51257">
    <property type="entry name" value="PROKAR_LIPOPROTEIN"/>
    <property type="match status" value="1"/>
</dbReference>
<dbReference type="EMBL" id="UGNX01000001">
    <property type="protein sequence ID" value="STX35756.1"/>
    <property type="molecule type" value="Genomic_DNA"/>
</dbReference>
<dbReference type="InterPro" id="IPR018392">
    <property type="entry name" value="LysM"/>
</dbReference>
<dbReference type="RefSeq" id="WP_058465615.1">
    <property type="nucleotide sequence ID" value="NZ_CAAAHQ010000003.1"/>
</dbReference>
<evidence type="ECO:0000313" key="3">
    <source>
        <dbReference type="EMBL" id="KTC83113.1"/>
    </source>
</evidence>
<accession>A0A378IKZ6</accession>
<comment type="similarity">
    <text evidence="1">Belongs to the E.coli NlpD/Haemophilus LppB family.</text>
</comment>
<organism evidence="4 6">
    <name type="scientific">Legionella cincinnatiensis</name>
    <dbReference type="NCBI Taxonomy" id="28085"/>
    <lineage>
        <taxon>Bacteria</taxon>
        <taxon>Pseudomonadati</taxon>
        <taxon>Pseudomonadota</taxon>
        <taxon>Gammaproteobacteria</taxon>
        <taxon>Legionellales</taxon>
        <taxon>Legionellaceae</taxon>
        <taxon>Legionella</taxon>
    </lineage>
</organism>
<dbReference type="GO" id="GO:0032153">
    <property type="term" value="C:cell division site"/>
    <property type="evidence" value="ECO:0007669"/>
    <property type="project" value="TreeGrafter"/>
</dbReference>
<dbReference type="Gene3D" id="2.70.70.10">
    <property type="entry name" value="Glucose Permease (Domain IIA)"/>
    <property type="match status" value="1"/>
</dbReference>
<dbReference type="SMART" id="SM00257">
    <property type="entry name" value="LysM"/>
    <property type="match status" value="1"/>
</dbReference>
<dbReference type="Pfam" id="PF01476">
    <property type="entry name" value="LysM"/>
    <property type="match status" value="1"/>
</dbReference>
<dbReference type="Pfam" id="PF01551">
    <property type="entry name" value="Peptidase_M23"/>
    <property type="match status" value="1"/>
</dbReference>
<dbReference type="GO" id="GO:0009279">
    <property type="term" value="C:cell outer membrane"/>
    <property type="evidence" value="ECO:0007669"/>
    <property type="project" value="TreeGrafter"/>
</dbReference>
<dbReference type="PANTHER" id="PTHR21666:SF263">
    <property type="entry name" value="MUREIN HYDROLASE ACTIVATOR NLPD"/>
    <property type="match status" value="1"/>
</dbReference>
<dbReference type="PANTHER" id="PTHR21666">
    <property type="entry name" value="PEPTIDASE-RELATED"/>
    <property type="match status" value="1"/>
</dbReference>
<evidence type="ECO:0000259" key="2">
    <source>
        <dbReference type="PROSITE" id="PS51782"/>
    </source>
</evidence>
<keyword evidence="4" id="KW-0449">Lipoprotein</keyword>
<keyword evidence="5" id="KW-1185">Reference proteome</keyword>
<dbReference type="InterPro" id="IPR011055">
    <property type="entry name" value="Dup_hybrid_motif"/>
</dbReference>
<dbReference type="AlphaFoldDB" id="A0A378IKZ6"/>
<dbReference type="CDD" id="cd00118">
    <property type="entry name" value="LysM"/>
    <property type="match status" value="1"/>
</dbReference>
<dbReference type="InterPro" id="IPR016047">
    <property type="entry name" value="M23ase_b-sheet_dom"/>
</dbReference>
<reference evidence="4 6" key="2">
    <citation type="submission" date="2018-06" db="EMBL/GenBank/DDBJ databases">
        <authorList>
            <consortium name="Pathogen Informatics"/>
            <person name="Doyle S."/>
        </authorList>
    </citation>
    <scope>NUCLEOTIDE SEQUENCE [LARGE SCALE GENOMIC DNA]</scope>
    <source>
        <strain evidence="4 6">NCTC12438</strain>
    </source>
</reference>
<evidence type="ECO:0000313" key="4">
    <source>
        <dbReference type="EMBL" id="STX35756.1"/>
    </source>
</evidence>
<evidence type="ECO:0000313" key="6">
    <source>
        <dbReference type="Proteomes" id="UP000255316"/>
    </source>
</evidence>
<protein>
    <submittedName>
        <fullName evidence="4">Novel lipoprotein homolog NlpD</fullName>
    </submittedName>
</protein>